<proteinExistence type="predicted"/>
<feature type="domain" description="MlaB-like STAS" evidence="2">
    <location>
        <begin position="51"/>
        <end position="136"/>
    </location>
</feature>
<dbReference type="Pfam" id="PF13466">
    <property type="entry name" value="STAS_2"/>
    <property type="match status" value="1"/>
</dbReference>
<gene>
    <name evidence="3" type="ORF">QFZ49_002127</name>
</gene>
<sequence>MGYRGRSRFVGHARTLRGRRGARQSDLNGRAMSYGLPPGLPFVDAMTPAVLVLAGPVTREEVPGLCEDVRALLGAGGGGGGRDPVVVCDVAGLGPPGLGAVELLARLQLAARRAGGRIRLREPAPALLALLALVGLTFEIEAEIEGEGEREAEQREPALRVEEAVEPGDPAL</sequence>
<dbReference type="EMBL" id="JAUSZS010000003">
    <property type="protein sequence ID" value="MDQ0932197.1"/>
    <property type="molecule type" value="Genomic_DNA"/>
</dbReference>
<evidence type="ECO:0000259" key="2">
    <source>
        <dbReference type="Pfam" id="PF13466"/>
    </source>
</evidence>
<dbReference type="Proteomes" id="UP001223072">
    <property type="component" value="Unassembled WGS sequence"/>
</dbReference>
<dbReference type="InterPro" id="IPR036513">
    <property type="entry name" value="STAS_dom_sf"/>
</dbReference>
<accession>A0ABU0RJM2</accession>
<dbReference type="SUPFAM" id="SSF52091">
    <property type="entry name" value="SpoIIaa-like"/>
    <property type="match status" value="1"/>
</dbReference>
<keyword evidence="4" id="KW-1185">Reference proteome</keyword>
<feature type="region of interest" description="Disordered" evidence="1">
    <location>
        <begin position="145"/>
        <end position="172"/>
    </location>
</feature>
<reference evidence="3 4" key="1">
    <citation type="submission" date="2023-07" db="EMBL/GenBank/DDBJ databases">
        <title>Comparative genomics of wheat-associated soil bacteria to identify genetic determinants of phenazine resistance.</title>
        <authorList>
            <person name="Mouncey N."/>
        </authorList>
    </citation>
    <scope>NUCLEOTIDE SEQUENCE [LARGE SCALE GENOMIC DNA]</scope>
    <source>
        <strain evidence="3 4">W2I16</strain>
    </source>
</reference>
<protein>
    <submittedName>
        <fullName evidence="3">ABC-type transporter Mla MlaB component</fullName>
    </submittedName>
</protein>
<organism evidence="3 4">
    <name type="scientific">Streptomyces turgidiscabies</name>
    <dbReference type="NCBI Taxonomy" id="85558"/>
    <lineage>
        <taxon>Bacteria</taxon>
        <taxon>Bacillati</taxon>
        <taxon>Actinomycetota</taxon>
        <taxon>Actinomycetes</taxon>
        <taxon>Kitasatosporales</taxon>
        <taxon>Streptomycetaceae</taxon>
        <taxon>Streptomyces</taxon>
    </lineage>
</organism>
<name>A0ABU0RJM2_9ACTN</name>
<comment type="caution">
    <text evidence="3">The sequence shown here is derived from an EMBL/GenBank/DDBJ whole genome shotgun (WGS) entry which is preliminary data.</text>
</comment>
<dbReference type="InterPro" id="IPR058548">
    <property type="entry name" value="MlaB-like_STAS"/>
</dbReference>
<evidence type="ECO:0000313" key="3">
    <source>
        <dbReference type="EMBL" id="MDQ0932197.1"/>
    </source>
</evidence>
<evidence type="ECO:0000256" key="1">
    <source>
        <dbReference type="SAM" id="MobiDB-lite"/>
    </source>
</evidence>
<dbReference type="Gene3D" id="3.30.750.24">
    <property type="entry name" value="STAS domain"/>
    <property type="match status" value="1"/>
</dbReference>
<feature type="compositionally biased region" description="Basic and acidic residues" evidence="1">
    <location>
        <begin position="147"/>
        <end position="163"/>
    </location>
</feature>
<evidence type="ECO:0000313" key="4">
    <source>
        <dbReference type="Proteomes" id="UP001223072"/>
    </source>
</evidence>